<evidence type="ECO:0000256" key="1">
    <source>
        <dbReference type="SAM" id="Phobius"/>
    </source>
</evidence>
<dbReference type="OrthoDB" id="6548186at2"/>
<reference evidence="2 3" key="1">
    <citation type="submission" date="2014-09" db="EMBL/GenBank/DDBJ databases">
        <title>Whole genome shotgun sequence of Escherichia vulneris NBRC 102420.</title>
        <authorList>
            <person name="Yoshida Y."/>
            <person name="Hosoyama A."/>
            <person name="Tsuchikane K."/>
            <person name="Ohji S."/>
            <person name="Ichikawa N."/>
            <person name="Kimura A."/>
            <person name="Yamazoe A."/>
            <person name="Ezaki T."/>
            <person name="Fujita N."/>
        </authorList>
    </citation>
    <scope>NUCLEOTIDE SEQUENCE [LARGE SCALE GENOMIC DNA]</scope>
    <source>
        <strain evidence="2 3">NBRC 102420</strain>
    </source>
</reference>
<protein>
    <recommendedName>
        <fullName evidence="4">Hemolysin XhlA</fullName>
    </recommendedName>
</protein>
<evidence type="ECO:0000313" key="2">
    <source>
        <dbReference type="EMBL" id="GAL56607.1"/>
    </source>
</evidence>
<dbReference type="eggNOG" id="ENOG5033KYU">
    <property type="taxonomic scope" value="Bacteria"/>
</dbReference>
<gene>
    <name evidence="2" type="ORF">EV102420_02_02110</name>
</gene>
<dbReference type="EMBL" id="BBMZ01000002">
    <property type="protein sequence ID" value="GAL56607.1"/>
    <property type="molecule type" value="Genomic_DNA"/>
</dbReference>
<name>A0A090VNF2_PSEVU</name>
<proteinExistence type="predicted"/>
<dbReference type="Proteomes" id="UP000029462">
    <property type="component" value="Unassembled WGS sequence"/>
</dbReference>
<feature type="transmembrane region" description="Helical" evidence="1">
    <location>
        <begin position="64"/>
        <end position="84"/>
    </location>
</feature>
<evidence type="ECO:0008006" key="4">
    <source>
        <dbReference type="Google" id="ProtNLM"/>
    </source>
</evidence>
<keyword evidence="1" id="KW-0472">Membrane</keyword>
<dbReference type="AlphaFoldDB" id="A0A090VNF2"/>
<comment type="caution">
    <text evidence="2">The sequence shown here is derived from an EMBL/GenBank/DDBJ whole genome shotgun (WGS) entry which is preliminary data.</text>
</comment>
<evidence type="ECO:0000313" key="3">
    <source>
        <dbReference type="Proteomes" id="UP000029462"/>
    </source>
</evidence>
<keyword evidence="3" id="KW-1185">Reference proteome</keyword>
<organism evidence="2 3">
    <name type="scientific">Pseudescherichia vulneris NBRC 102420</name>
    <dbReference type="NCBI Taxonomy" id="1115515"/>
    <lineage>
        <taxon>Bacteria</taxon>
        <taxon>Pseudomonadati</taxon>
        <taxon>Pseudomonadota</taxon>
        <taxon>Gammaproteobacteria</taxon>
        <taxon>Enterobacterales</taxon>
        <taxon>Enterobacteriaceae</taxon>
        <taxon>Pseudescherichia</taxon>
    </lineage>
</organism>
<accession>A0A090VNF2</accession>
<sequence>MEIRVKTLEEKVESLVTDVAVIKSNYATKEDVSTIRVEIAETNVRIADVKAELHNTLRAQVTTIVGSMIAITGVASGVIIKFLAH</sequence>
<keyword evidence="1" id="KW-1133">Transmembrane helix</keyword>
<keyword evidence="1" id="KW-0812">Transmembrane</keyword>
<dbReference type="Gene3D" id="1.20.5.190">
    <property type="match status" value="1"/>
</dbReference>